<dbReference type="EMBL" id="QJKJ01000499">
    <property type="protein sequence ID" value="RDY12275.1"/>
    <property type="molecule type" value="Genomic_DNA"/>
</dbReference>
<sequence length="237" mass="26605">MGNCCKPASSMEWDGEDWSFLTSKKTSSSKVFDEAHGKVQKEKLMAMGAQRASSGANGKVKIRISKKELAELLENQQQVNKKQVGRASAEQVLLRLINARDNDARHRLWRPVLETIPEASSMEWDGEDWSFLTSKKTSSSKVFDEAHGHGHVHGLSLGKVHKEMLMGALRASPDANGKVKIKISKKELAELLENQQQVNKKQVGRASAEQVLLRLINARDHDARHRLWRPVLETIPE</sequence>
<gene>
    <name evidence="1" type="ORF">CR513_02955</name>
</gene>
<evidence type="ECO:0000313" key="1">
    <source>
        <dbReference type="EMBL" id="RDY12275.1"/>
    </source>
</evidence>
<keyword evidence="2" id="KW-1185">Reference proteome</keyword>
<dbReference type="PANTHER" id="PTHR33647">
    <property type="entry name" value="OS01G0793900 PROTEIN"/>
    <property type="match status" value="1"/>
</dbReference>
<name>A0A371IB97_MUCPR</name>
<dbReference type="PANTHER" id="PTHR33647:SF10">
    <property type="entry name" value="DUF4228 DOMAIN-CONTAINING PROTEIN"/>
    <property type="match status" value="1"/>
</dbReference>
<dbReference type="Proteomes" id="UP000257109">
    <property type="component" value="Unassembled WGS sequence"/>
</dbReference>
<feature type="non-terminal residue" evidence="1">
    <location>
        <position position="237"/>
    </location>
</feature>
<evidence type="ECO:0000313" key="2">
    <source>
        <dbReference type="Proteomes" id="UP000257109"/>
    </source>
</evidence>
<dbReference type="OrthoDB" id="610799at2759"/>
<proteinExistence type="predicted"/>
<organism evidence="1 2">
    <name type="scientific">Mucuna pruriens</name>
    <name type="common">Velvet bean</name>
    <name type="synonym">Dolichos pruriens</name>
    <dbReference type="NCBI Taxonomy" id="157652"/>
    <lineage>
        <taxon>Eukaryota</taxon>
        <taxon>Viridiplantae</taxon>
        <taxon>Streptophyta</taxon>
        <taxon>Embryophyta</taxon>
        <taxon>Tracheophyta</taxon>
        <taxon>Spermatophyta</taxon>
        <taxon>Magnoliopsida</taxon>
        <taxon>eudicotyledons</taxon>
        <taxon>Gunneridae</taxon>
        <taxon>Pentapetalae</taxon>
        <taxon>rosids</taxon>
        <taxon>fabids</taxon>
        <taxon>Fabales</taxon>
        <taxon>Fabaceae</taxon>
        <taxon>Papilionoideae</taxon>
        <taxon>50 kb inversion clade</taxon>
        <taxon>NPAAA clade</taxon>
        <taxon>indigoferoid/millettioid clade</taxon>
        <taxon>Phaseoleae</taxon>
        <taxon>Mucuna</taxon>
    </lineage>
</organism>
<comment type="caution">
    <text evidence="1">The sequence shown here is derived from an EMBL/GenBank/DDBJ whole genome shotgun (WGS) entry which is preliminary data.</text>
</comment>
<dbReference type="AlphaFoldDB" id="A0A371IB97"/>
<reference evidence="1" key="1">
    <citation type="submission" date="2018-05" db="EMBL/GenBank/DDBJ databases">
        <title>Draft genome of Mucuna pruriens seed.</title>
        <authorList>
            <person name="Nnadi N.E."/>
            <person name="Vos R."/>
            <person name="Hasami M.H."/>
            <person name="Devisetty U.K."/>
            <person name="Aguiy J.C."/>
        </authorList>
    </citation>
    <scope>NUCLEOTIDE SEQUENCE [LARGE SCALE GENOMIC DNA]</scope>
    <source>
        <strain evidence="1">JCA_2017</strain>
    </source>
</reference>
<accession>A0A371IB97</accession>
<protein>
    <submittedName>
        <fullName evidence="1">Uncharacterized protein</fullName>
    </submittedName>
</protein>
<feature type="non-terminal residue" evidence="1">
    <location>
        <position position="1"/>
    </location>
</feature>